<evidence type="ECO:0000256" key="8">
    <source>
        <dbReference type="ARBA" id="ARBA00023235"/>
    </source>
</evidence>
<evidence type="ECO:0000256" key="6">
    <source>
        <dbReference type="ARBA" id="ARBA00023136"/>
    </source>
</evidence>
<evidence type="ECO:0000256" key="5">
    <source>
        <dbReference type="ARBA" id="ARBA00022989"/>
    </source>
</evidence>
<proteinExistence type="inferred from homology"/>
<protein>
    <submittedName>
        <fullName evidence="13">Dermatan-sulfate epimerase-like protein</fullName>
    </submittedName>
</protein>
<dbReference type="SUPFAM" id="SSF52540">
    <property type="entry name" value="P-loop containing nucleoside triphosphate hydrolases"/>
    <property type="match status" value="1"/>
</dbReference>
<dbReference type="InterPro" id="IPR052447">
    <property type="entry name" value="Dermatan-Sulfate_Isomerase"/>
</dbReference>
<dbReference type="Gene3D" id="2.70.98.70">
    <property type="match status" value="1"/>
</dbReference>
<evidence type="ECO:0000256" key="2">
    <source>
        <dbReference type="ARBA" id="ARBA00006556"/>
    </source>
</evidence>
<dbReference type="Proteomes" id="UP001318040">
    <property type="component" value="Chromosome 20"/>
</dbReference>
<evidence type="ECO:0000256" key="3">
    <source>
        <dbReference type="ARBA" id="ARBA00022692"/>
    </source>
</evidence>
<keyword evidence="12" id="KW-1185">Reference proteome</keyword>
<keyword evidence="6 10" id="KW-0472">Membrane</keyword>
<feature type="transmembrane region" description="Helical" evidence="10">
    <location>
        <begin position="904"/>
        <end position="923"/>
    </location>
</feature>
<keyword evidence="4 11" id="KW-0732">Signal</keyword>
<feature type="region of interest" description="Disordered" evidence="9">
    <location>
        <begin position="48"/>
        <end position="91"/>
    </location>
</feature>
<sequence>MAIWKAPTHAALIWECALCALLLLTGCASSRSSHYGGAGVFDFERRSERGGARPGAEVAGAGAEGAGGDPSVQQRQPQHHHHQQQQQPHPRLLFGTADVRALRSRANSTHAHLTRALRRAAHAMLARPDVYLPPRPAADGSDTASWAHATDSFRAGTTDSATSTTNSGAAEAAARRGRSGEPGPRWAEIYGSNVGALAMHCVLAPADRAALALALDFTERLAEQSRRRRRHQQQQQVIRMTPRLALSLSSSSSSSSSSFSSGVVHEEHPSGAHTLLGLATAVDLLYAQLNASKRRDHLDALADATGDVFSHWRARPWSAQPTDGRAVTGMLAVLTGALVLEPHRTHRARATRWKRAATGQLQRAMLLLEHVVDGSLQEGVAYGSYASRALTQYVFLALRHLGIDHTRSGWLREHYWFYLATVLPGFRRTVGIADSNYNWFYGPESQLVFLDTYVLRNGSGNWLAQQIRRHRPRDGPMEHSSAWRWATLHTEFVWYDPRLVPKPPEGHGKPRLHLFTDWGVLTHGGGLALDDRSTFVSFKSGPVGGTAARRLAQCSPYRWLNNGMGAFNPAHEHPDQNSFTFAPNGRAFVSEALYGHKYTYLNNALVFAPSPSSKCHRPWEGQLGECGQFMEWAETDAGTGGLGAGKLITASQHGDMVFTSGEAVEAYGGGMMLRSVYRALVLLNTQTLLVLDHIERAERSPVNLVSAFFHNLDYDVRYVPLSTENGYRGALMDDWDAHYKMFWVDDQGNSPKARIQEAELMAEMKKRWTQYVNVTFPMQSQVTRIAYMFHGPFVNINNLKFIESSKYGVRLSVCLDNVEKVISIATKHDDPVARHGFLGFGGFAVVEDRSKVTYFGQGTVIKPKHKHETVFVLRISIIFMGISSVTGVVLVAIHRKSSVGLQKIARSVFLILIIIWLLEILVVQNVCFQELCGNDWANLTSVVASEVIDELPLISLDAPQELPTVVIASLPASGAEVVSQLFVGNSDFVYIPIPSLYFRPPSVAVPGAPSGDACKWPLFSDHSDELPETWQWFRSLVRHTRTHVQNAIQATRLSTDSLAKGILRVNSTRHVFKKKGGNGQRKCARSDELGNIQRVRKHLDSFPNSRLCLGLNDGNWNNKLPSLKDVIGPAMKALYVVCDPRTWVYSMMHSCFELPGKPAFPEGVCLKIARHLDPRPPSASNASEGCGDGARPLSTPRELPWNTSVAAAALLASAWRDNTATALRSHKQLTGDTQQLIRVEDVVRYPREVAGRVYSFLGLPLPPSALNQILFTTRTGVVSPAHRGLDFLSVRDAWRVKLSPAAVREIESVCWPLMKILGYGKFEN</sequence>
<organism evidence="12 13">
    <name type="scientific">Petromyzon marinus</name>
    <name type="common">Sea lamprey</name>
    <dbReference type="NCBI Taxonomy" id="7757"/>
    <lineage>
        <taxon>Eukaryota</taxon>
        <taxon>Metazoa</taxon>
        <taxon>Chordata</taxon>
        <taxon>Craniata</taxon>
        <taxon>Vertebrata</taxon>
        <taxon>Cyclostomata</taxon>
        <taxon>Hyperoartia</taxon>
        <taxon>Petromyzontiformes</taxon>
        <taxon>Petromyzontidae</taxon>
        <taxon>Petromyzon</taxon>
    </lineage>
</organism>
<evidence type="ECO:0000256" key="4">
    <source>
        <dbReference type="ARBA" id="ARBA00022729"/>
    </source>
</evidence>
<feature type="signal peptide" evidence="11">
    <location>
        <begin position="1"/>
        <end position="30"/>
    </location>
</feature>
<feature type="chain" id="PRO_5042586058" evidence="11">
    <location>
        <begin position="31"/>
        <end position="1324"/>
    </location>
</feature>
<feature type="transmembrane region" description="Helical" evidence="10">
    <location>
        <begin position="871"/>
        <end position="892"/>
    </location>
</feature>
<keyword evidence="8" id="KW-0413">Isomerase</keyword>
<keyword evidence="5 10" id="KW-1133">Transmembrane helix</keyword>
<dbReference type="KEGG" id="pmrn:116944146"/>
<comment type="subcellular location">
    <subcellularLocation>
        <location evidence="1">Membrane</location>
        <topology evidence="1">Multi-pass membrane protein</topology>
    </subcellularLocation>
</comment>
<evidence type="ECO:0000256" key="9">
    <source>
        <dbReference type="SAM" id="MobiDB-lite"/>
    </source>
</evidence>
<keyword evidence="7" id="KW-0325">Glycoprotein</keyword>
<evidence type="ECO:0000256" key="10">
    <source>
        <dbReference type="SAM" id="Phobius"/>
    </source>
</evidence>
<comment type="similarity">
    <text evidence="2">Belongs to the dermatan-sulfate isomerase family.</text>
</comment>
<dbReference type="GO" id="GO:0016020">
    <property type="term" value="C:membrane"/>
    <property type="evidence" value="ECO:0007669"/>
    <property type="project" value="UniProtKB-SubCell"/>
</dbReference>
<dbReference type="PROSITE" id="PS51257">
    <property type="entry name" value="PROKAR_LIPOPROTEIN"/>
    <property type="match status" value="1"/>
</dbReference>
<reference evidence="13" key="1">
    <citation type="submission" date="2025-08" db="UniProtKB">
        <authorList>
            <consortium name="RefSeq"/>
        </authorList>
    </citation>
    <scope>IDENTIFICATION</scope>
    <source>
        <tissue evidence="13">Sperm</tissue>
    </source>
</reference>
<dbReference type="PANTHER" id="PTHR15532">
    <property type="match status" value="1"/>
</dbReference>
<dbReference type="RefSeq" id="XP_032813508.1">
    <property type="nucleotide sequence ID" value="XM_032957617.1"/>
</dbReference>
<feature type="compositionally biased region" description="Low complexity" evidence="9">
    <location>
        <begin position="155"/>
        <end position="172"/>
    </location>
</feature>
<accession>A0AAJ7T8Y4</accession>
<dbReference type="PANTHER" id="PTHR15532:SF2">
    <property type="entry name" value="DERMATAN-SULFATE EPIMERASE-LIKE PROTEIN"/>
    <property type="match status" value="1"/>
</dbReference>
<keyword evidence="3 10" id="KW-0812">Transmembrane</keyword>
<evidence type="ECO:0000313" key="12">
    <source>
        <dbReference type="Proteomes" id="UP001318040"/>
    </source>
</evidence>
<dbReference type="Gene3D" id="1.50.10.100">
    <property type="entry name" value="Chondroitin AC/alginate lyase"/>
    <property type="match status" value="1"/>
</dbReference>
<dbReference type="InterPro" id="IPR027417">
    <property type="entry name" value="P-loop_NTPase"/>
</dbReference>
<evidence type="ECO:0000256" key="1">
    <source>
        <dbReference type="ARBA" id="ARBA00004141"/>
    </source>
</evidence>
<evidence type="ECO:0000256" key="11">
    <source>
        <dbReference type="SAM" id="SignalP"/>
    </source>
</evidence>
<feature type="region of interest" description="Disordered" evidence="9">
    <location>
        <begin position="155"/>
        <end position="185"/>
    </location>
</feature>
<evidence type="ECO:0000313" key="13">
    <source>
        <dbReference type="RefSeq" id="XP_032813508.1"/>
    </source>
</evidence>
<dbReference type="GO" id="GO:0047757">
    <property type="term" value="F:chondroitin-glucuronate 5-epimerase activity"/>
    <property type="evidence" value="ECO:0007669"/>
    <property type="project" value="TreeGrafter"/>
</dbReference>
<evidence type="ECO:0000256" key="7">
    <source>
        <dbReference type="ARBA" id="ARBA00023180"/>
    </source>
</evidence>
<dbReference type="Gene3D" id="3.40.50.300">
    <property type="entry name" value="P-loop containing nucleotide triphosphate hydrolases"/>
    <property type="match status" value="1"/>
</dbReference>
<gene>
    <name evidence="13" type="primary">LOC116944146</name>
</gene>
<dbReference type="InterPro" id="IPR008929">
    <property type="entry name" value="Chondroitin_lyas"/>
</dbReference>
<name>A0AAJ7T8Y4_PETMA</name>